<evidence type="ECO:0000256" key="4">
    <source>
        <dbReference type="ARBA" id="ARBA00022670"/>
    </source>
</evidence>
<keyword evidence="5 12" id="KW-0812">Transmembrane</keyword>
<dbReference type="OrthoDB" id="166377at2"/>
<dbReference type="AlphaFoldDB" id="A0A7X2IX34"/>
<gene>
    <name evidence="14" type="ORF">GJU40_04420</name>
</gene>
<dbReference type="InterPro" id="IPR008915">
    <property type="entry name" value="Peptidase_M50"/>
</dbReference>
<comment type="cofactor">
    <cofactor evidence="1">
        <name>Zn(2+)</name>
        <dbReference type="ChEBI" id="CHEBI:29105"/>
    </cofactor>
</comment>
<evidence type="ECO:0000256" key="5">
    <source>
        <dbReference type="ARBA" id="ARBA00022692"/>
    </source>
</evidence>
<dbReference type="GO" id="GO:0046872">
    <property type="term" value="F:metal ion binding"/>
    <property type="evidence" value="ECO:0007669"/>
    <property type="project" value="UniProtKB-KW"/>
</dbReference>
<evidence type="ECO:0000256" key="2">
    <source>
        <dbReference type="ARBA" id="ARBA00004141"/>
    </source>
</evidence>
<feature type="domain" description="Peptidase M50" evidence="13">
    <location>
        <begin position="33"/>
        <end position="106"/>
    </location>
</feature>
<dbReference type="Pfam" id="PF02163">
    <property type="entry name" value="Peptidase_M50"/>
    <property type="match status" value="2"/>
</dbReference>
<evidence type="ECO:0000256" key="8">
    <source>
        <dbReference type="ARBA" id="ARBA00022833"/>
    </source>
</evidence>
<feature type="transmembrane region" description="Helical" evidence="12">
    <location>
        <begin position="84"/>
        <end position="105"/>
    </location>
</feature>
<dbReference type="GO" id="GO:0008237">
    <property type="term" value="F:metallopeptidase activity"/>
    <property type="evidence" value="ECO:0007669"/>
    <property type="project" value="UniProtKB-KW"/>
</dbReference>
<protein>
    <submittedName>
        <fullName evidence="14">Stage IV sporulation protein FB</fullName>
    </submittedName>
</protein>
<evidence type="ECO:0000256" key="12">
    <source>
        <dbReference type="SAM" id="Phobius"/>
    </source>
</evidence>
<reference evidence="14 15" key="1">
    <citation type="submission" date="2019-11" db="EMBL/GenBank/DDBJ databases">
        <title>Bacillus lacus genome.</title>
        <authorList>
            <person name="Allen C.J."/>
            <person name="Newman J.D."/>
        </authorList>
    </citation>
    <scope>NUCLEOTIDE SEQUENCE [LARGE SCALE GENOMIC DNA]</scope>
    <source>
        <strain evidence="14 15">KCTC 33946</strain>
    </source>
</reference>
<feature type="transmembrane region" description="Helical" evidence="12">
    <location>
        <begin position="7"/>
        <end position="27"/>
    </location>
</feature>
<dbReference type="Proteomes" id="UP000448867">
    <property type="component" value="Unassembled WGS sequence"/>
</dbReference>
<evidence type="ECO:0000313" key="14">
    <source>
        <dbReference type="EMBL" id="MRX71417.1"/>
    </source>
</evidence>
<dbReference type="RefSeq" id="WP_154306542.1">
    <property type="nucleotide sequence ID" value="NZ_WKKI01000004.1"/>
</dbReference>
<keyword evidence="11 12" id="KW-0472">Membrane</keyword>
<evidence type="ECO:0000256" key="6">
    <source>
        <dbReference type="ARBA" id="ARBA00022723"/>
    </source>
</evidence>
<evidence type="ECO:0000256" key="10">
    <source>
        <dbReference type="ARBA" id="ARBA00023049"/>
    </source>
</evidence>
<dbReference type="CDD" id="cd06161">
    <property type="entry name" value="S2P-M50_SpoIVFB"/>
    <property type="match status" value="1"/>
</dbReference>
<comment type="subcellular location">
    <subcellularLocation>
        <location evidence="2">Membrane</location>
        <topology evidence="2">Multi-pass membrane protein</topology>
    </subcellularLocation>
</comment>
<feature type="transmembrane region" description="Helical" evidence="12">
    <location>
        <begin position="33"/>
        <end position="54"/>
    </location>
</feature>
<comment type="similarity">
    <text evidence="3">Belongs to the peptidase M50B family.</text>
</comment>
<keyword evidence="9 12" id="KW-1133">Transmembrane helix</keyword>
<evidence type="ECO:0000313" key="15">
    <source>
        <dbReference type="Proteomes" id="UP000448867"/>
    </source>
</evidence>
<evidence type="ECO:0000256" key="1">
    <source>
        <dbReference type="ARBA" id="ARBA00001947"/>
    </source>
</evidence>
<feature type="transmembrane region" description="Helical" evidence="12">
    <location>
        <begin position="125"/>
        <end position="146"/>
    </location>
</feature>
<proteinExistence type="inferred from homology"/>
<organism evidence="14 15">
    <name type="scientific">Metabacillus lacus</name>
    <dbReference type="NCBI Taxonomy" id="1983721"/>
    <lineage>
        <taxon>Bacteria</taxon>
        <taxon>Bacillati</taxon>
        <taxon>Bacillota</taxon>
        <taxon>Bacilli</taxon>
        <taxon>Bacillales</taxon>
        <taxon>Bacillaceae</taxon>
        <taxon>Metabacillus</taxon>
    </lineage>
</organism>
<accession>A0A7X2IX34</accession>
<dbReference type="PANTHER" id="PTHR39188">
    <property type="entry name" value="MEMBRANE-ASSOCIATED ZINC METALLOPROTEASE M50B"/>
    <property type="match status" value="1"/>
</dbReference>
<keyword evidence="4" id="KW-0645">Protease</keyword>
<name>A0A7X2IX34_9BACI</name>
<keyword evidence="10" id="KW-0482">Metalloprotease</keyword>
<evidence type="ECO:0000256" key="7">
    <source>
        <dbReference type="ARBA" id="ARBA00022801"/>
    </source>
</evidence>
<evidence type="ECO:0000259" key="13">
    <source>
        <dbReference type="Pfam" id="PF02163"/>
    </source>
</evidence>
<evidence type="ECO:0000256" key="9">
    <source>
        <dbReference type="ARBA" id="ARBA00022989"/>
    </source>
</evidence>
<keyword evidence="7" id="KW-0378">Hydrolase</keyword>
<evidence type="ECO:0000256" key="3">
    <source>
        <dbReference type="ARBA" id="ARBA00007931"/>
    </source>
</evidence>
<feature type="transmembrane region" description="Helical" evidence="12">
    <location>
        <begin position="158"/>
        <end position="176"/>
    </location>
</feature>
<keyword evidence="15" id="KW-1185">Reference proteome</keyword>
<comment type="caution">
    <text evidence="14">The sequence shown here is derived from an EMBL/GenBank/DDBJ whole genome shotgun (WGS) entry which is preliminary data.</text>
</comment>
<dbReference type="GO" id="GO:0016020">
    <property type="term" value="C:membrane"/>
    <property type="evidence" value="ECO:0007669"/>
    <property type="project" value="UniProtKB-SubCell"/>
</dbReference>
<keyword evidence="8" id="KW-0862">Zinc</keyword>
<dbReference type="PANTHER" id="PTHR39188:SF3">
    <property type="entry name" value="STAGE IV SPORULATION PROTEIN FB"/>
    <property type="match status" value="1"/>
</dbReference>
<feature type="domain" description="Peptidase M50" evidence="13">
    <location>
        <begin position="117"/>
        <end position="167"/>
    </location>
</feature>
<sequence>MNNFLSLFMKIHIHPVLWCVIAISIATAQFKNLLFLFLIVFIHEMGHAVCAHFFSWRIKRIMLFPFGGVAEVDEHGNRPEKEELFVILAGPAMHLPLQLAGYLLFLAGILPSADYELFTFNNVTIFLFNLLPIIPLDGGKLLFLGLSRYKPYLTAQHGAFILSSCFLLVYMLIALMFSPLQLNIWLISGFLAYSIYREYKQRHYSYMRFLLERYYGKQPAVPPLRPLIASSEETLLQVLLRFQKGCKHPIVVEENGKKITQLDENELLHAYFSEKRVNAKVNELLYAY</sequence>
<evidence type="ECO:0000256" key="11">
    <source>
        <dbReference type="ARBA" id="ARBA00023136"/>
    </source>
</evidence>
<keyword evidence="6" id="KW-0479">Metal-binding</keyword>
<dbReference type="EMBL" id="WKKI01000004">
    <property type="protein sequence ID" value="MRX71417.1"/>
    <property type="molecule type" value="Genomic_DNA"/>
</dbReference>
<dbReference type="GO" id="GO:0006508">
    <property type="term" value="P:proteolysis"/>
    <property type="evidence" value="ECO:0007669"/>
    <property type="project" value="UniProtKB-KW"/>
</dbReference>